<accession>A0A327KPY0</accession>
<evidence type="ECO:0000313" key="1">
    <source>
        <dbReference type="EMBL" id="RAI40451.1"/>
    </source>
</evidence>
<protein>
    <submittedName>
        <fullName evidence="1">Uncharacterized protein</fullName>
    </submittedName>
</protein>
<gene>
    <name evidence="1" type="ORF">CH338_06305</name>
</gene>
<organism evidence="1 2">
    <name type="scientific">Rhodoplanes elegans</name>
    <dbReference type="NCBI Taxonomy" id="29408"/>
    <lineage>
        <taxon>Bacteria</taxon>
        <taxon>Pseudomonadati</taxon>
        <taxon>Pseudomonadota</taxon>
        <taxon>Alphaproteobacteria</taxon>
        <taxon>Hyphomicrobiales</taxon>
        <taxon>Nitrobacteraceae</taxon>
        <taxon>Rhodoplanes</taxon>
    </lineage>
</organism>
<dbReference type="OrthoDB" id="9950726at2"/>
<dbReference type="Proteomes" id="UP000248863">
    <property type="component" value="Unassembled WGS sequence"/>
</dbReference>
<keyword evidence="2" id="KW-1185">Reference proteome</keyword>
<reference evidence="1 2" key="1">
    <citation type="submission" date="2017-07" db="EMBL/GenBank/DDBJ databases">
        <title>Draft Genome Sequences of Select Purple Nonsulfur Bacteria.</title>
        <authorList>
            <person name="Lasarre B."/>
            <person name="Mckinlay J.B."/>
        </authorList>
    </citation>
    <scope>NUCLEOTIDE SEQUENCE [LARGE SCALE GENOMIC DNA]</scope>
    <source>
        <strain evidence="1 2">DSM 11907</strain>
    </source>
</reference>
<evidence type="ECO:0000313" key="2">
    <source>
        <dbReference type="Proteomes" id="UP000248863"/>
    </source>
</evidence>
<dbReference type="RefSeq" id="WP_111356284.1">
    <property type="nucleotide sequence ID" value="NZ_NHSK01000074.1"/>
</dbReference>
<dbReference type="AlphaFoldDB" id="A0A327KPY0"/>
<name>A0A327KPY0_9BRAD</name>
<comment type="caution">
    <text evidence="1">The sequence shown here is derived from an EMBL/GenBank/DDBJ whole genome shotgun (WGS) entry which is preliminary data.</text>
</comment>
<dbReference type="EMBL" id="NPEU01000041">
    <property type="protein sequence ID" value="RAI40451.1"/>
    <property type="molecule type" value="Genomic_DNA"/>
</dbReference>
<proteinExistence type="predicted"/>
<sequence>MFTTSHGLISRAVQLGARRPTLSVRLDHDRWENWRASALTLICAWDADAAERAELIECCDRFADAPPPALPDPAAPIIASAVSFWG</sequence>